<evidence type="ECO:0000256" key="4">
    <source>
        <dbReference type="ARBA" id="ARBA00022475"/>
    </source>
</evidence>
<dbReference type="EMBL" id="FNEN01000002">
    <property type="protein sequence ID" value="SDI44715.1"/>
    <property type="molecule type" value="Genomic_DNA"/>
</dbReference>
<dbReference type="GO" id="GO:0016887">
    <property type="term" value="F:ATP hydrolysis activity"/>
    <property type="evidence" value="ECO:0007669"/>
    <property type="project" value="InterPro"/>
</dbReference>
<dbReference type="InterPro" id="IPR015854">
    <property type="entry name" value="ABC_transpr_LolD-like"/>
</dbReference>
<evidence type="ECO:0000256" key="2">
    <source>
        <dbReference type="ARBA" id="ARBA00020019"/>
    </source>
</evidence>
<evidence type="ECO:0000313" key="13">
    <source>
        <dbReference type="Proteomes" id="UP000198853"/>
    </source>
</evidence>
<dbReference type="NCBIfam" id="TIGR02673">
    <property type="entry name" value="FtsE"/>
    <property type="match status" value="1"/>
</dbReference>
<organism evidence="12 13">
    <name type="scientific">Natribacillus halophilus</name>
    <dbReference type="NCBI Taxonomy" id="549003"/>
    <lineage>
        <taxon>Bacteria</taxon>
        <taxon>Bacillati</taxon>
        <taxon>Bacillota</taxon>
        <taxon>Bacilli</taxon>
        <taxon>Bacillales</taxon>
        <taxon>Bacillaceae</taxon>
        <taxon>Natribacillus</taxon>
    </lineage>
</organism>
<comment type="similarity">
    <text evidence="1 10">Belongs to the ABC transporter superfamily.</text>
</comment>
<dbReference type="OrthoDB" id="9791546at2"/>
<comment type="subcellular location">
    <subcellularLocation>
        <location evidence="10">Cell membrane</location>
        <topology evidence="10">Peripheral membrane protein</topology>
        <orientation evidence="10">Cytoplasmic side</orientation>
    </subcellularLocation>
</comment>
<gene>
    <name evidence="10" type="primary">ftsE</name>
    <name evidence="12" type="ORF">SAMN04488123_102202</name>
</gene>
<keyword evidence="8 10" id="KW-0472">Membrane</keyword>
<dbReference type="InterPro" id="IPR027417">
    <property type="entry name" value="P-loop_NTPase"/>
</dbReference>
<dbReference type="PROSITE" id="PS50893">
    <property type="entry name" value="ABC_TRANSPORTER_2"/>
    <property type="match status" value="1"/>
</dbReference>
<dbReference type="InterPro" id="IPR003439">
    <property type="entry name" value="ABC_transporter-like_ATP-bd"/>
</dbReference>
<keyword evidence="9 10" id="KW-0131">Cell cycle</keyword>
<evidence type="ECO:0000256" key="6">
    <source>
        <dbReference type="ARBA" id="ARBA00022741"/>
    </source>
</evidence>
<evidence type="ECO:0000256" key="8">
    <source>
        <dbReference type="ARBA" id="ARBA00023136"/>
    </source>
</evidence>
<protein>
    <recommendedName>
        <fullName evidence="2 10">Cell division ATP-binding protein FtsE</fullName>
    </recommendedName>
</protein>
<comment type="subunit">
    <text evidence="10">Homodimer. Forms a membrane-associated complex with FtsX.</text>
</comment>
<dbReference type="SMART" id="SM00382">
    <property type="entry name" value="AAA"/>
    <property type="match status" value="1"/>
</dbReference>
<dbReference type="InterPro" id="IPR017871">
    <property type="entry name" value="ABC_transporter-like_CS"/>
</dbReference>
<dbReference type="Proteomes" id="UP000198853">
    <property type="component" value="Unassembled WGS sequence"/>
</dbReference>
<evidence type="ECO:0000313" key="12">
    <source>
        <dbReference type="EMBL" id="SDI44715.1"/>
    </source>
</evidence>
<dbReference type="AlphaFoldDB" id="A0A1G8KMP9"/>
<dbReference type="Pfam" id="PF00005">
    <property type="entry name" value="ABC_tran"/>
    <property type="match status" value="1"/>
</dbReference>
<feature type="domain" description="ABC transporter" evidence="11">
    <location>
        <begin position="2"/>
        <end position="225"/>
    </location>
</feature>
<evidence type="ECO:0000256" key="7">
    <source>
        <dbReference type="ARBA" id="ARBA00022840"/>
    </source>
</evidence>
<keyword evidence="3" id="KW-0813">Transport</keyword>
<accession>A0A1G8KMP9</accession>
<dbReference type="GO" id="GO:0005524">
    <property type="term" value="F:ATP binding"/>
    <property type="evidence" value="ECO:0007669"/>
    <property type="project" value="UniProtKB-UniRule"/>
</dbReference>
<dbReference type="PANTHER" id="PTHR24220">
    <property type="entry name" value="IMPORT ATP-BINDING PROTEIN"/>
    <property type="match status" value="1"/>
</dbReference>
<dbReference type="GO" id="GO:0005886">
    <property type="term" value="C:plasma membrane"/>
    <property type="evidence" value="ECO:0007669"/>
    <property type="project" value="UniProtKB-SubCell"/>
</dbReference>
<evidence type="ECO:0000256" key="10">
    <source>
        <dbReference type="RuleBase" id="RU365094"/>
    </source>
</evidence>
<evidence type="ECO:0000256" key="1">
    <source>
        <dbReference type="ARBA" id="ARBA00005417"/>
    </source>
</evidence>
<dbReference type="GO" id="GO:0022857">
    <property type="term" value="F:transmembrane transporter activity"/>
    <property type="evidence" value="ECO:0007669"/>
    <property type="project" value="TreeGrafter"/>
</dbReference>
<dbReference type="RefSeq" id="WP_090396111.1">
    <property type="nucleotide sequence ID" value="NZ_FNEN01000002.1"/>
</dbReference>
<proteinExistence type="inferred from homology"/>
<evidence type="ECO:0000256" key="3">
    <source>
        <dbReference type="ARBA" id="ARBA00022448"/>
    </source>
</evidence>
<keyword evidence="7 10" id="KW-0067">ATP-binding</keyword>
<dbReference type="PROSITE" id="PS00211">
    <property type="entry name" value="ABC_TRANSPORTER_1"/>
    <property type="match status" value="1"/>
</dbReference>
<keyword evidence="4 10" id="KW-1003">Cell membrane</keyword>
<dbReference type="Gene3D" id="3.40.50.300">
    <property type="entry name" value="P-loop containing nucleotide triphosphate hydrolases"/>
    <property type="match status" value="1"/>
</dbReference>
<keyword evidence="5 10" id="KW-0132">Cell division</keyword>
<dbReference type="SUPFAM" id="SSF52540">
    <property type="entry name" value="P-loop containing nucleoside triphosphate hydrolases"/>
    <property type="match status" value="1"/>
</dbReference>
<keyword evidence="13" id="KW-1185">Reference proteome</keyword>
<evidence type="ECO:0000259" key="11">
    <source>
        <dbReference type="PROSITE" id="PS50893"/>
    </source>
</evidence>
<keyword evidence="6 10" id="KW-0547">Nucleotide-binding</keyword>
<dbReference type="PANTHER" id="PTHR24220:SF470">
    <property type="entry name" value="CELL DIVISION ATP-BINDING PROTEIN FTSE"/>
    <property type="match status" value="1"/>
</dbReference>
<dbReference type="GO" id="GO:0051301">
    <property type="term" value="P:cell division"/>
    <property type="evidence" value="ECO:0007669"/>
    <property type="project" value="UniProtKB-UniRule"/>
</dbReference>
<dbReference type="InterPro" id="IPR003593">
    <property type="entry name" value="AAA+_ATPase"/>
</dbReference>
<name>A0A1G8KMP9_9BACI</name>
<reference evidence="12 13" key="1">
    <citation type="submission" date="2016-10" db="EMBL/GenBank/DDBJ databases">
        <authorList>
            <person name="de Groot N.N."/>
        </authorList>
    </citation>
    <scope>NUCLEOTIDE SEQUENCE [LARGE SCALE GENOMIC DNA]</scope>
    <source>
        <strain evidence="12 13">DSM 21771</strain>
    </source>
</reference>
<dbReference type="InterPro" id="IPR005286">
    <property type="entry name" value="Cell_div_FtsE"/>
</dbReference>
<sequence>MIEMKKVGKTYPNGVQALKDINIHIDKEEFVYVVGPSGAGKTSIIKLIIREVVPTEGTIHVNGTNLGDLTKKQIPYLRRKIGVVFQDFKLFPKLSVFENIAFALEVTEEPPDRIKPRVMEVLDLVKLKNKTRHKPRELSGGEQQRVAMARAVVNRPAILIADEPTGNLDPETAWSIMGTLEDINHRGTTVVMATHNSHIVNHLKKRVIAIDDGNVLRDEWRGAYSYEA</sequence>
<comment type="function">
    <text evidence="10">Part of the ABC transporter FtsEX involved in cellular division.</text>
</comment>
<dbReference type="FunFam" id="3.40.50.300:FF:000056">
    <property type="entry name" value="Cell division ATP-binding protein FtsE"/>
    <property type="match status" value="1"/>
</dbReference>
<evidence type="ECO:0000256" key="9">
    <source>
        <dbReference type="ARBA" id="ARBA00023306"/>
    </source>
</evidence>
<evidence type="ECO:0000256" key="5">
    <source>
        <dbReference type="ARBA" id="ARBA00022618"/>
    </source>
</evidence>